<reference evidence="2 3" key="2">
    <citation type="journal article" date="2019" name="G3 (Bethesda)">
        <title>Hybrid Assembly of the Genome of the Entomopathogenic Nematode Steinernema carpocapsae Identifies the X-Chromosome.</title>
        <authorList>
            <person name="Serra L."/>
            <person name="Macchietto M."/>
            <person name="Macias-Munoz A."/>
            <person name="McGill C.J."/>
            <person name="Rodriguez I.M."/>
            <person name="Rodriguez B."/>
            <person name="Murad R."/>
            <person name="Mortazavi A."/>
        </authorList>
    </citation>
    <scope>NUCLEOTIDE SEQUENCE [LARGE SCALE GENOMIC DNA]</scope>
    <source>
        <strain evidence="2 3">ALL</strain>
    </source>
</reference>
<dbReference type="AlphaFoldDB" id="A0A4U5PIW3"/>
<evidence type="ECO:0000313" key="3">
    <source>
        <dbReference type="Proteomes" id="UP000298663"/>
    </source>
</evidence>
<protein>
    <submittedName>
        <fullName evidence="2">Uncharacterized protein</fullName>
    </submittedName>
</protein>
<comment type="caution">
    <text evidence="2">The sequence shown here is derived from an EMBL/GenBank/DDBJ whole genome shotgun (WGS) entry which is preliminary data.</text>
</comment>
<keyword evidence="1" id="KW-1133">Transmembrane helix</keyword>
<gene>
    <name evidence="2" type="ORF">L596_010549</name>
</gene>
<feature type="transmembrane region" description="Helical" evidence="1">
    <location>
        <begin position="25"/>
        <end position="43"/>
    </location>
</feature>
<dbReference type="EMBL" id="AZBU02000002">
    <property type="protein sequence ID" value="TKR96548.1"/>
    <property type="molecule type" value="Genomic_DNA"/>
</dbReference>
<keyword evidence="3" id="KW-1185">Reference proteome</keyword>
<organism evidence="2 3">
    <name type="scientific">Steinernema carpocapsae</name>
    <name type="common">Entomopathogenic nematode</name>
    <dbReference type="NCBI Taxonomy" id="34508"/>
    <lineage>
        <taxon>Eukaryota</taxon>
        <taxon>Metazoa</taxon>
        <taxon>Ecdysozoa</taxon>
        <taxon>Nematoda</taxon>
        <taxon>Chromadorea</taxon>
        <taxon>Rhabditida</taxon>
        <taxon>Tylenchina</taxon>
        <taxon>Panagrolaimomorpha</taxon>
        <taxon>Strongyloidoidea</taxon>
        <taxon>Steinernematidae</taxon>
        <taxon>Steinernema</taxon>
    </lineage>
</organism>
<evidence type="ECO:0000256" key="1">
    <source>
        <dbReference type="SAM" id="Phobius"/>
    </source>
</evidence>
<reference evidence="2 3" key="1">
    <citation type="journal article" date="2015" name="Genome Biol.">
        <title>Comparative genomics of Steinernema reveals deeply conserved gene regulatory networks.</title>
        <authorList>
            <person name="Dillman A.R."/>
            <person name="Macchietto M."/>
            <person name="Porter C.F."/>
            <person name="Rogers A."/>
            <person name="Williams B."/>
            <person name="Antoshechkin I."/>
            <person name="Lee M.M."/>
            <person name="Goodwin Z."/>
            <person name="Lu X."/>
            <person name="Lewis E.E."/>
            <person name="Goodrich-Blair H."/>
            <person name="Stock S.P."/>
            <person name="Adams B.J."/>
            <person name="Sternberg P.W."/>
            <person name="Mortazavi A."/>
        </authorList>
    </citation>
    <scope>NUCLEOTIDE SEQUENCE [LARGE SCALE GENOMIC DNA]</scope>
    <source>
        <strain evidence="2 3">ALL</strain>
    </source>
</reference>
<dbReference type="Proteomes" id="UP000298663">
    <property type="component" value="Unassembled WGS sequence"/>
</dbReference>
<evidence type="ECO:0000313" key="2">
    <source>
        <dbReference type="EMBL" id="TKR96548.1"/>
    </source>
</evidence>
<keyword evidence="1" id="KW-0812">Transmembrane</keyword>
<name>A0A4U5PIW3_STECR</name>
<keyword evidence="1" id="KW-0472">Membrane</keyword>
<proteinExistence type="predicted"/>
<accession>A0A4U5PIW3</accession>
<sequence>MGDPGLDCVMAVWLKLVGNRLSGQFWTQVLLLLTVNLAGLVLQRFRIDALLSREHDLVLPTSNKKFWASAHLGPKKTFWVLI</sequence>